<organism evidence="1 2">
    <name type="scientific">Parasutterella excrementihominis YIT 11859</name>
    <dbReference type="NCBI Taxonomy" id="762966"/>
    <lineage>
        <taxon>Bacteria</taxon>
        <taxon>Pseudomonadati</taxon>
        <taxon>Pseudomonadota</taxon>
        <taxon>Betaproteobacteria</taxon>
        <taxon>Burkholderiales</taxon>
        <taxon>Sutterellaceae</taxon>
        <taxon>Parasutterella</taxon>
    </lineage>
</organism>
<sequence length="56" mass="6243">MSDGFHIGNFSVEGAVEERNAAFVVRQCQQINQRKLSPEPALFHLCRHTSPVVPPP</sequence>
<dbReference type="AlphaFoldDB" id="F3QM13"/>
<gene>
    <name evidence="1" type="ORF">HMPREF9439_01988</name>
</gene>
<comment type="caution">
    <text evidence="1">The sequence shown here is derived from an EMBL/GenBank/DDBJ whole genome shotgun (WGS) entry which is preliminary data.</text>
</comment>
<dbReference type="EMBL" id="AFBP01000069">
    <property type="protein sequence ID" value="EGG52553.1"/>
    <property type="molecule type" value="Genomic_DNA"/>
</dbReference>
<evidence type="ECO:0000313" key="2">
    <source>
        <dbReference type="Proteomes" id="UP000005156"/>
    </source>
</evidence>
<dbReference type="Proteomes" id="UP000005156">
    <property type="component" value="Unassembled WGS sequence"/>
</dbReference>
<accession>F3QM13</accession>
<dbReference type="HOGENOM" id="CLU_3010116_0_0_4"/>
<keyword evidence="2" id="KW-1185">Reference proteome</keyword>
<protein>
    <submittedName>
        <fullName evidence="1">Uncharacterized protein</fullName>
    </submittedName>
</protein>
<evidence type="ECO:0000313" key="1">
    <source>
        <dbReference type="EMBL" id="EGG52553.1"/>
    </source>
</evidence>
<reference evidence="1 2" key="1">
    <citation type="submission" date="2011-02" db="EMBL/GenBank/DDBJ databases">
        <authorList>
            <person name="Weinstock G."/>
            <person name="Sodergren E."/>
            <person name="Clifton S."/>
            <person name="Fulton L."/>
            <person name="Fulton B."/>
            <person name="Courtney L."/>
            <person name="Fronick C."/>
            <person name="Harrison M."/>
            <person name="Strong C."/>
            <person name="Farmer C."/>
            <person name="Delahaunty K."/>
            <person name="Markovic C."/>
            <person name="Hall O."/>
            <person name="Minx P."/>
            <person name="Tomlinson C."/>
            <person name="Mitreva M."/>
            <person name="Hou S."/>
            <person name="Chen J."/>
            <person name="Wollam A."/>
            <person name="Pepin K.H."/>
            <person name="Johnson M."/>
            <person name="Bhonagiri V."/>
            <person name="Zhang X."/>
            <person name="Suruliraj S."/>
            <person name="Warren W."/>
            <person name="Chinwalla A."/>
            <person name="Mardis E.R."/>
            <person name="Wilson R.K."/>
        </authorList>
    </citation>
    <scope>NUCLEOTIDE SEQUENCE [LARGE SCALE GENOMIC DNA]</scope>
    <source>
        <strain evidence="1 2">YIT 11859</strain>
    </source>
</reference>
<name>F3QM13_9BURK</name>
<proteinExistence type="predicted"/>